<gene>
    <name evidence="1" type="ORF">Poly30_25480</name>
</gene>
<reference evidence="1 2" key="1">
    <citation type="submission" date="2019-02" db="EMBL/GenBank/DDBJ databases">
        <title>Deep-cultivation of Planctomycetes and their phenomic and genomic characterization uncovers novel biology.</title>
        <authorList>
            <person name="Wiegand S."/>
            <person name="Jogler M."/>
            <person name="Boedeker C."/>
            <person name="Pinto D."/>
            <person name="Vollmers J."/>
            <person name="Rivas-Marin E."/>
            <person name="Kohn T."/>
            <person name="Peeters S.H."/>
            <person name="Heuer A."/>
            <person name="Rast P."/>
            <person name="Oberbeckmann S."/>
            <person name="Bunk B."/>
            <person name="Jeske O."/>
            <person name="Meyerdierks A."/>
            <person name="Storesund J.E."/>
            <person name="Kallscheuer N."/>
            <person name="Luecker S."/>
            <person name="Lage O.M."/>
            <person name="Pohl T."/>
            <person name="Merkel B.J."/>
            <person name="Hornburger P."/>
            <person name="Mueller R.-W."/>
            <person name="Bruemmer F."/>
            <person name="Labrenz M."/>
            <person name="Spormann A.M."/>
            <person name="Op den Camp H."/>
            <person name="Overmann J."/>
            <person name="Amann R."/>
            <person name="Jetten M.S.M."/>
            <person name="Mascher T."/>
            <person name="Medema M.H."/>
            <person name="Devos D.P."/>
            <person name="Kaster A.-K."/>
            <person name="Ovreas L."/>
            <person name="Rohde M."/>
            <person name="Galperin M.Y."/>
            <person name="Jogler C."/>
        </authorList>
    </citation>
    <scope>NUCLEOTIDE SEQUENCE [LARGE SCALE GENOMIC DNA]</scope>
    <source>
        <strain evidence="1 2">Poly30</strain>
    </source>
</reference>
<dbReference type="AlphaFoldDB" id="A0A518ESG0"/>
<dbReference type="EMBL" id="CP036434">
    <property type="protein sequence ID" value="QDV07029.1"/>
    <property type="molecule type" value="Genomic_DNA"/>
</dbReference>
<sequence>METASPLIGVVASPQRVEAQLVSVTPFGRMRSAGRRVVEDVDGPMDFLPLTVERQLAGSTAAGNEARAGQAWVETVANSIAKLTFGLRGGKPRVGLCLEARLGPRGREVEAAEGGARVKDFVADLEQALRGRNIDLASPIGRALTPGEACALGEMHSALGGLAGVPDAVALIWESDVHWARVARGRIVQTATEPHGGRLDLGLRALDERFCLPGDRSKRLFVAARESDPRARDLLCASALALGQEAARRLLDWPVPDDRHHPNPAPPPSRLLLGGLVGRLSSDSRLRGVLLDPFEEGLARGLHDRDDAARIRGLIVASEQPEGSGLHEYILPPGLIQVSQEDSAAVIGAASTVAPSAQTRP</sequence>
<evidence type="ECO:0000313" key="1">
    <source>
        <dbReference type="EMBL" id="QDV07029.1"/>
    </source>
</evidence>
<organism evidence="1 2">
    <name type="scientific">Saltatorellus ferox</name>
    <dbReference type="NCBI Taxonomy" id="2528018"/>
    <lineage>
        <taxon>Bacteria</taxon>
        <taxon>Pseudomonadati</taxon>
        <taxon>Planctomycetota</taxon>
        <taxon>Planctomycetia</taxon>
        <taxon>Planctomycetia incertae sedis</taxon>
        <taxon>Saltatorellus</taxon>
    </lineage>
</organism>
<keyword evidence="2" id="KW-1185">Reference proteome</keyword>
<dbReference type="Proteomes" id="UP000320390">
    <property type="component" value="Chromosome"/>
</dbReference>
<protein>
    <submittedName>
        <fullName evidence="1">Uncharacterized protein</fullName>
    </submittedName>
</protein>
<name>A0A518ESG0_9BACT</name>
<dbReference type="RefSeq" id="WP_145197737.1">
    <property type="nucleotide sequence ID" value="NZ_CP036434.1"/>
</dbReference>
<accession>A0A518ESG0</accession>
<evidence type="ECO:0000313" key="2">
    <source>
        <dbReference type="Proteomes" id="UP000320390"/>
    </source>
</evidence>
<proteinExistence type="predicted"/>